<dbReference type="CDD" id="cd00756">
    <property type="entry name" value="MoaE"/>
    <property type="match status" value="1"/>
</dbReference>
<name>A0ABW1VES5_9MICO</name>
<comment type="caution">
    <text evidence="1">The sequence shown here is derived from an EMBL/GenBank/DDBJ whole genome shotgun (WGS) entry which is preliminary data.</text>
</comment>
<dbReference type="PANTHER" id="PTHR23404">
    <property type="entry name" value="MOLYBDOPTERIN SYNTHASE RELATED"/>
    <property type="match status" value="1"/>
</dbReference>
<dbReference type="Pfam" id="PF02391">
    <property type="entry name" value="MoaE"/>
    <property type="match status" value="1"/>
</dbReference>
<accession>A0ABW1VES5</accession>
<sequence length="153" mass="15844">MPAEPGNEPEADSAGCRIAEVVDGAISMATLRAVVAGDGQGAIVAFEGVVRDHDNGEAVSWLRYTAHPSAQTALQAVAETVAERFTEVAVAVQHRIGLLQIGDVALGCAVASAHRATAFAACAALVDEIKAQVPIWKEQGFEDGHTEWVAALG</sequence>
<proteinExistence type="predicted"/>
<protein>
    <submittedName>
        <fullName evidence="1">Molybdenum cofactor biosynthesis protein MoaE</fullName>
    </submittedName>
</protein>
<keyword evidence="2" id="KW-1185">Reference proteome</keyword>
<dbReference type="Gene3D" id="3.90.1170.40">
    <property type="entry name" value="Molybdopterin biosynthesis MoaE subunit"/>
    <property type="match status" value="1"/>
</dbReference>
<dbReference type="InterPro" id="IPR003448">
    <property type="entry name" value="Mopterin_biosynth_MoaE"/>
</dbReference>
<gene>
    <name evidence="1" type="ORF">ACFQB0_03830</name>
</gene>
<evidence type="ECO:0000313" key="1">
    <source>
        <dbReference type="EMBL" id="MFC6355239.1"/>
    </source>
</evidence>
<dbReference type="RefSeq" id="WP_386727772.1">
    <property type="nucleotide sequence ID" value="NZ_JBHSTP010000001.1"/>
</dbReference>
<dbReference type="SUPFAM" id="SSF54690">
    <property type="entry name" value="Molybdopterin synthase subunit MoaE"/>
    <property type="match status" value="1"/>
</dbReference>
<evidence type="ECO:0000313" key="2">
    <source>
        <dbReference type="Proteomes" id="UP001596306"/>
    </source>
</evidence>
<reference evidence="2" key="1">
    <citation type="journal article" date="2019" name="Int. J. Syst. Evol. Microbiol.">
        <title>The Global Catalogue of Microorganisms (GCM) 10K type strain sequencing project: providing services to taxonomists for standard genome sequencing and annotation.</title>
        <authorList>
            <consortium name="The Broad Institute Genomics Platform"/>
            <consortium name="The Broad Institute Genome Sequencing Center for Infectious Disease"/>
            <person name="Wu L."/>
            <person name="Ma J."/>
        </authorList>
    </citation>
    <scope>NUCLEOTIDE SEQUENCE [LARGE SCALE GENOMIC DNA]</scope>
    <source>
        <strain evidence="2">CCUG 43304</strain>
    </source>
</reference>
<dbReference type="Proteomes" id="UP001596306">
    <property type="component" value="Unassembled WGS sequence"/>
</dbReference>
<organism evidence="1 2">
    <name type="scientific">Luethyella okanaganae</name>
    <dbReference type="NCBI Taxonomy" id="69372"/>
    <lineage>
        <taxon>Bacteria</taxon>
        <taxon>Bacillati</taxon>
        <taxon>Actinomycetota</taxon>
        <taxon>Actinomycetes</taxon>
        <taxon>Micrococcales</taxon>
        <taxon>Microbacteriaceae</taxon>
        <taxon>Luethyella</taxon>
    </lineage>
</organism>
<dbReference type="InterPro" id="IPR036563">
    <property type="entry name" value="MoaE_sf"/>
</dbReference>
<dbReference type="EMBL" id="JBHSTP010000001">
    <property type="protein sequence ID" value="MFC6355239.1"/>
    <property type="molecule type" value="Genomic_DNA"/>
</dbReference>